<keyword evidence="1" id="KW-1185">Reference proteome</keyword>
<dbReference type="InterPro" id="IPR027417">
    <property type="entry name" value="P-loop_NTPase"/>
</dbReference>
<dbReference type="InterPro" id="IPR052736">
    <property type="entry name" value="Stf3_sulfotransferase"/>
</dbReference>
<name>A0A1S3IKA7_LINAN</name>
<dbReference type="Gene3D" id="3.40.50.300">
    <property type="entry name" value="P-loop containing nucleotide triphosphate hydrolases"/>
    <property type="match status" value="1"/>
</dbReference>
<dbReference type="PANTHER" id="PTHR36451">
    <property type="entry name" value="PAPS-DEPENDENT SULFOTRANSFERASE STF3"/>
    <property type="match status" value="1"/>
</dbReference>
<dbReference type="RefSeq" id="XP_013397954.1">
    <property type="nucleotide sequence ID" value="XM_013542500.1"/>
</dbReference>
<gene>
    <name evidence="2" type="primary">LOC106164554</name>
</gene>
<dbReference type="PANTHER" id="PTHR36451:SF1">
    <property type="entry name" value="OMEGA-HYDROXY-BETA-DIHYDROMENAQUINONE-9 SULFOTRANSFERASE STF3"/>
    <property type="match status" value="1"/>
</dbReference>
<evidence type="ECO:0000313" key="1">
    <source>
        <dbReference type="Proteomes" id="UP000085678"/>
    </source>
</evidence>
<protein>
    <submittedName>
        <fullName evidence="2">Uncharacterized protein LOC106164554</fullName>
    </submittedName>
</protein>
<dbReference type="Pfam" id="PF13469">
    <property type="entry name" value="Sulfotransfer_3"/>
    <property type="match status" value="1"/>
</dbReference>
<dbReference type="Proteomes" id="UP000085678">
    <property type="component" value="Unplaced"/>
</dbReference>
<organism evidence="1 2">
    <name type="scientific">Lingula anatina</name>
    <name type="common">Brachiopod</name>
    <name type="synonym">Lingula unguis</name>
    <dbReference type="NCBI Taxonomy" id="7574"/>
    <lineage>
        <taxon>Eukaryota</taxon>
        <taxon>Metazoa</taxon>
        <taxon>Spiralia</taxon>
        <taxon>Lophotrochozoa</taxon>
        <taxon>Brachiopoda</taxon>
        <taxon>Linguliformea</taxon>
        <taxon>Lingulata</taxon>
        <taxon>Lingulida</taxon>
        <taxon>Linguloidea</taxon>
        <taxon>Lingulidae</taxon>
        <taxon>Lingula</taxon>
    </lineage>
</organism>
<proteinExistence type="predicted"/>
<dbReference type="InParanoid" id="A0A1S3IKA7"/>
<evidence type="ECO:0000313" key="2">
    <source>
        <dbReference type="RefSeq" id="XP_013397954.1"/>
    </source>
</evidence>
<sequence>MHTEEAIGPEEDHALFDNIGLFKENMFQGNNCIEYLNWFEARTSDEMVEVYRFHKQQTRLILHSRGAVNSDRQMVFKDNFHSLYLDALLKVYPEAIFVHTYRNPSASVASLCSVVEALKHLIYEEHGIDLKQLGREVLNWSFFHGGMEMMNFRRNHPDLEHRFIDIAYDDLVTSPMDAVKKIYDHFGLGLSDQGKDNMEAYVMENPQNKYGRHKYDLRRYHLTEEDVLKHFKEYVEEYKIPCS</sequence>
<accession>A0A1S3IKA7</accession>
<reference evidence="2" key="1">
    <citation type="submission" date="2025-08" db="UniProtKB">
        <authorList>
            <consortium name="RefSeq"/>
        </authorList>
    </citation>
    <scope>IDENTIFICATION</scope>
    <source>
        <tissue evidence="2">Gonads</tissue>
    </source>
</reference>
<dbReference type="KEGG" id="lak:106164554"/>
<dbReference type="OrthoDB" id="429813at2759"/>
<dbReference type="AlphaFoldDB" id="A0A1S3IKA7"/>
<dbReference type="SUPFAM" id="SSF52540">
    <property type="entry name" value="P-loop containing nucleoside triphosphate hydrolases"/>
    <property type="match status" value="1"/>
</dbReference>
<dbReference type="GeneID" id="106164554"/>